<comment type="caution">
    <text evidence="3">The sequence shown here is derived from an EMBL/GenBank/DDBJ whole genome shotgun (WGS) entry which is preliminary data.</text>
</comment>
<accession>A0AAV9J7S9</accession>
<sequence>MQKDMGPFKVHSDVMAVMDAGKHAPLTALVEQSVHRFLPRFARRLFITPEHRAKSSDGHTQYYSARRLEGLAGFALRSFPTCIIVGLLIGPLILLVEHDTSRTTALAIISGFTLLFSATLSLITSAKPEENFAATAAYCAVLVVFLANLLPGPASS</sequence>
<feature type="transmembrane region" description="Helical" evidence="1">
    <location>
        <begin position="132"/>
        <end position="150"/>
    </location>
</feature>
<dbReference type="EMBL" id="JAVFHQ010000062">
    <property type="protein sequence ID" value="KAK4540738.1"/>
    <property type="molecule type" value="Genomic_DNA"/>
</dbReference>
<name>A0AAV9J7S9_9PEZI</name>
<proteinExistence type="predicted"/>
<keyword evidence="1" id="KW-0812">Transmembrane</keyword>
<evidence type="ECO:0000313" key="3">
    <source>
        <dbReference type="EMBL" id="KAK4540738.1"/>
    </source>
</evidence>
<evidence type="ECO:0000256" key="1">
    <source>
        <dbReference type="SAM" id="Phobius"/>
    </source>
</evidence>
<dbReference type="PANTHER" id="PTHR34502">
    <property type="entry name" value="DUF6594 DOMAIN-CONTAINING PROTEIN-RELATED"/>
    <property type="match status" value="1"/>
</dbReference>
<feature type="domain" description="DUF6594" evidence="2">
    <location>
        <begin position="12"/>
        <end position="143"/>
    </location>
</feature>
<keyword evidence="1" id="KW-0472">Membrane</keyword>
<dbReference type="Proteomes" id="UP001324427">
    <property type="component" value="Unassembled WGS sequence"/>
</dbReference>
<feature type="transmembrane region" description="Helical" evidence="1">
    <location>
        <begin position="103"/>
        <end position="126"/>
    </location>
</feature>
<evidence type="ECO:0000259" key="2">
    <source>
        <dbReference type="Pfam" id="PF20237"/>
    </source>
</evidence>
<dbReference type="Pfam" id="PF20237">
    <property type="entry name" value="DUF6594"/>
    <property type="match status" value="1"/>
</dbReference>
<dbReference type="AlphaFoldDB" id="A0AAV9J7S9"/>
<dbReference type="InterPro" id="IPR046529">
    <property type="entry name" value="DUF6594"/>
</dbReference>
<keyword evidence="4" id="KW-1185">Reference proteome</keyword>
<dbReference type="PANTHER" id="PTHR34502:SF3">
    <property type="entry name" value="DUF6594 DOMAIN-CONTAINING PROTEIN"/>
    <property type="match status" value="1"/>
</dbReference>
<keyword evidence="1" id="KW-1133">Transmembrane helix</keyword>
<protein>
    <recommendedName>
        <fullName evidence="2">DUF6594 domain-containing protein</fullName>
    </recommendedName>
</protein>
<gene>
    <name evidence="3" type="ORF">LTR36_008953</name>
</gene>
<organism evidence="3 4">
    <name type="scientific">Oleoguttula mirabilis</name>
    <dbReference type="NCBI Taxonomy" id="1507867"/>
    <lineage>
        <taxon>Eukaryota</taxon>
        <taxon>Fungi</taxon>
        <taxon>Dikarya</taxon>
        <taxon>Ascomycota</taxon>
        <taxon>Pezizomycotina</taxon>
        <taxon>Dothideomycetes</taxon>
        <taxon>Dothideomycetidae</taxon>
        <taxon>Mycosphaerellales</taxon>
        <taxon>Teratosphaeriaceae</taxon>
        <taxon>Oleoguttula</taxon>
    </lineage>
</organism>
<feature type="transmembrane region" description="Helical" evidence="1">
    <location>
        <begin position="74"/>
        <end position="96"/>
    </location>
</feature>
<evidence type="ECO:0000313" key="4">
    <source>
        <dbReference type="Proteomes" id="UP001324427"/>
    </source>
</evidence>
<reference evidence="3 4" key="1">
    <citation type="submission" date="2021-11" db="EMBL/GenBank/DDBJ databases">
        <title>Black yeast isolated from Biological Soil Crust.</title>
        <authorList>
            <person name="Kurbessoian T."/>
        </authorList>
    </citation>
    <scope>NUCLEOTIDE SEQUENCE [LARGE SCALE GENOMIC DNA]</scope>
    <source>
        <strain evidence="3 4">CCFEE 5522</strain>
    </source>
</reference>